<keyword evidence="1" id="KW-0645">Protease</keyword>
<dbReference type="Pfam" id="PF22936">
    <property type="entry name" value="Pol_BBD"/>
    <property type="match status" value="1"/>
</dbReference>
<dbReference type="Pfam" id="PF13976">
    <property type="entry name" value="gag_pre-integrs"/>
    <property type="match status" value="1"/>
</dbReference>
<dbReference type="Gene3D" id="3.30.420.10">
    <property type="entry name" value="Ribonuclease H-like superfamily/Ribonuclease H"/>
    <property type="match status" value="1"/>
</dbReference>
<feature type="region of interest" description="Disordered" evidence="2">
    <location>
        <begin position="816"/>
        <end position="903"/>
    </location>
</feature>
<evidence type="ECO:0000313" key="4">
    <source>
        <dbReference type="EMBL" id="AAB87099.1"/>
    </source>
</evidence>
<dbReference type="InterPro" id="IPR043502">
    <property type="entry name" value="DNA/RNA_pol_sf"/>
</dbReference>
<dbReference type="CDD" id="cd09272">
    <property type="entry name" value="RNase_HI_RT_Ty1"/>
    <property type="match status" value="1"/>
</dbReference>
<evidence type="ECO:0000256" key="2">
    <source>
        <dbReference type="SAM" id="MobiDB-lite"/>
    </source>
</evidence>
<dbReference type="Pfam" id="PF00665">
    <property type="entry name" value="rve"/>
    <property type="match status" value="1"/>
</dbReference>
<name>O22175_ARATH</name>
<feature type="compositionally biased region" description="Gly residues" evidence="2">
    <location>
        <begin position="299"/>
        <end position="311"/>
    </location>
</feature>
<feature type="compositionally biased region" description="Polar residues" evidence="2">
    <location>
        <begin position="930"/>
        <end position="945"/>
    </location>
</feature>
<feature type="compositionally biased region" description="Polar residues" evidence="2">
    <location>
        <begin position="841"/>
        <end position="851"/>
    </location>
</feature>
<dbReference type="InterPro" id="IPR001584">
    <property type="entry name" value="Integrase_cat-core"/>
</dbReference>
<feature type="domain" description="Integrase catalytic" evidence="3">
    <location>
        <begin position="543"/>
        <end position="716"/>
    </location>
</feature>
<feature type="compositionally biased region" description="Low complexity" evidence="2">
    <location>
        <begin position="882"/>
        <end position="903"/>
    </location>
</feature>
<evidence type="ECO:0000256" key="1">
    <source>
        <dbReference type="ARBA" id="ARBA00022750"/>
    </source>
</evidence>
<dbReference type="InterPro" id="IPR057670">
    <property type="entry name" value="SH3_retrovirus"/>
</dbReference>
<dbReference type="GO" id="GO:0015074">
    <property type="term" value="P:DNA integration"/>
    <property type="evidence" value="ECO:0007669"/>
    <property type="project" value="InterPro"/>
</dbReference>
<reference evidence="4" key="2">
    <citation type="submission" date="2000-03" db="EMBL/GenBank/DDBJ databases">
        <authorList>
            <person name="Rounsley S.D."/>
            <person name="Lin X."/>
            <person name="Ketchum K.A."/>
            <person name="Crosby M.L."/>
            <person name="Brandon R.C."/>
            <person name="Sykes S.M."/>
            <person name="Kaul S."/>
            <person name="Mason T.M."/>
            <person name="Kerlavage A.R."/>
            <person name="Adams M.D."/>
            <person name="Somerville C.R."/>
            <person name="Venter J.C."/>
        </authorList>
    </citation>
    <scope>NUCLEOTIDE SEQUENCE</scope>
</reference>
<keyword evidence="1" id="KW-0378">Hydrolase</keyword>
<dbReference type="PANTHER" id="PTHR11439">
    <property type="entry name" value="GAG-POL-RELATED RETROTRANSPOSON"/>
    <property type="match status" value="1"/>
</dbReference>
<feature type="region of interest" description="Disordered" evidence="2">
    <location>
        <begin position="286"/>
        <end position="339"/>
    </location>
</feature>
<dbReference type="SUPFAM" id="SSF53098">
    <property type="entry name" value="Ribonuclease H-like"/>
    <property type="match status" value="1"/>
</dbReference>
<dbReference type="Pfam" id="PF07727">
    <property type="entry name" value="RVT_2"/>
    <property type="match status" value="1"/>
</dbReference>
<protein>
    <submittedName>
        <fullName evidence="4">Putative retroelement pol polyprotein</fullName>
    </submittedName>
</protein>
<dbReference type="InterPro" id="IPR025724">
    <property type="entry name" value="GAG-pre-integrase_dom"/>
</dbReference>
<dbReference type="InterPro" id="IPR036397">
    <property type="entry name" value="RNaseH_sf"/>
</dbReference>
<dbReference type="PANTHER" id="PTHR11439:SF470">
    <property type="entry name" value="CYSTEINE-RICH RLK (RECEPTOR-LIKE PROTEIN KINASE) 8"/>
    <property type="match status" value="1"/>
</dbReference>
<reference key="1">
    <citation type="journal article" date="1999" name="Nature">
        <title>Sequence and analysis of chromosome 2 of the plant Arabidopsis thaliana.</title>
        <authorList>
            <person name="Lin X."/>
            <person name="Kaul S."/>
            <person name="Rounsley S."/>
            <person name="Shea T.P."/>
            <person name="Benito M.I."/>
            <person name="Town C.D."/>
            <person name="Fujii C.Y."/>
            <person name="Mason T."/>
            <person name="Bowman C.L."/>
            <person name="Barnstead M."/>
            <person name="Feldblyum T.V."/>
            <person name="Buell C.R."/>
            <person name="Ketchum K.A."/>
            <person name="Lee J."/>
            <person name="Ronning C.M."/>
            <person name="Koo H.L."/>
            <person name="Moffat K.S."/>
            <person name="Cronin L.A."/>
            <person name="Shen M."/>
            <person name="Pai G."/>
            <person name="Van Aken S."/>
            <person name="Umayam L."/>
            <person name="Tallon L.J."/>
            <person name="Gill J.E."/>
            <person name="Adams M.D."/>
            <person name="Carrera A.J."/>
            <person name="Creasy T.H."/>
            <person name="Goodman H.M."/>
            <person name="Somerville C.R."/>
            <person name="Copenhaver G.P."/>
            <person name="Preuss D."/>
            <person name="Nierman W.C."/>
            <person name="White O."/>
            <person name="Eisen J.A."/>
            <person name="Salzberg S.L."/>
            <person name="Fraser C.M."/>
            <person name="Venter J.C."/>
        </authorList>
    </citation>
    <scope>NUCLEOTIDE SEQUENCE [LARGE SCALE GENOMIC DNA]</scope>
    <source>
        <strain>cv. Columbia</strain>
    </source>
</reference>
<dbReference type="Pfam" id="PF14244">
    <property type="entry name" value="Retrotran_gag_3"/>
    <property type="match status" value="1"/>
</dbReference>
<dbReference type="PROSITE" id="PS50994">
    <property type="entry name" value="INTEGRASE"/>
    <property type="match status" value="1"/>
</dbReference>
<proteinExistence type="predicted"/>
<accession>O22175</accession>
<dbReference type="EMBL" id="AC002391">
    <property type="protein sequence ID" value="AAB87099.1"/>
    <property type="molecule type" value="Genomic_DNA"/>
</dbReference>
<dbReference type="InterPro" id="IPR054722">
    <property type="entry name" value="PolX-like_BBD"/>
</dbReference>
<keyword evidence="1" id="KW-0064">Aspartyl protease</keyword>
<dbReference type="GO" id="GO:0003676">
    <property type="term" value="F:nucleic acid binding"/>
    <property type="evidence" value="ECO:0007669"/>
    <property type="project" value="InterPro"/>
</dbReference>
<evidence type="ECO:0000259" key="3">
    <source>
        <dbReference type="PROSITE" id="PS50994"/>
    </source>
</evidence>
<dbReference type="SUPFAM" id="SSF56672">
    <property type="entry name" value="DNA/RNA polymerases"/>
    <property type="match status" value="1"/>
</dbReference>
<feature type="compositionally biased region" description="Low complexity" evidence="2">
    <location>
        <begin position="858"/>
        <end position="867"/>
    </location>
</feature>
<dbReference type="InterPro" id="IPR029472">
    <property type="entry name" value="Copia-like_N"/>
</dbReference>
<feature type="compositionally biased region" description="Low complexity" evidence="2">
    <location>
        <begin position="816"/>
        <end position="833"/>
    </location>
</feature>
<feature type="compositionally biased region" description="Polar residues" evidence="2">
    <location>
        <begin position="286"/>
        <end position="295"/>
    </location>
</feature>
<dbReference type="InterPro" id="IPR012337">
    <property type="entry name" value="RNaseH-like_sf"/>
</dbReference>
<feature type="region of interest" description="Disordered" evidence="2">
    <location>
        <begin position="925"/>
        <end position="945"/>
    </location>
</feature>
<reference evidence="4" key="3">
    <citation type="submission" date="2002-02" db="EMBL/GenBank/DDBJ databases">
        <authorList>
            <person name="Town C.D."/>
            <person name="Kaul S."/>
        </authorList>
    </citation>
    <scope>NUCLEOTIDE SEQUENCE</scope>
</reference>
<dbReference type="GO" id="GO:0004190">
    <property type="term" value="F:aspartic-type endopeptidase activity"/>
    <property type="evidence" value="ECO:0007669"/>
    <property type="project" value="UniProtKB-KW"/>
</dbReference>
<gene>
    <name evidence="4" type="ordered locus">At2g23330</name>
</gene>
<sequence>MSSASALVTSTSSSNTSSTTAYLINASDNPGALISSVVLKENNYAEWSEELQNFLRAKQKLGFIDGSIPKPAADPELSLWIAINSMIVGWIRTSIDPTIRSTVGFVSEASQLWENLRRRFSVGNGVRKTLLKDEIAACTQDGQPVLAYYGRLIKLWEELQNYKSGRECKCEAASDIEKEREDDRVHKFLLGLDSRFSSIRSSITDIEPLPDLYQVYSRVVREEQNLNASRTKDVVKTEAIGFSVQSSTTPRFRDKSTLFCTHCNRKGHEVTQCFLVHGYPDWWLEQNPQENQPSTRGRGSNGRGSSSGRGGNRSSAPTTRGRGRANNAQAAAPTVSGDGNDQIAQLISLLQAQRPSSSSERLSGNTCLTDGVIDTGASHHMTGDCSILVDVFDITPSPVTKPDGKASQATKCGTLLLHDSYKLHDVLFVPDFDCTLISVSKLLKQTSSIAIFTDTFCFLQDRFLRTLIGAGEEREGVYYFTGVLAPRVHKASSDFAISGDLWHRRLGHPSTSVLLSLPECNRSSQGFDKIDSCDTCFRSKQTREVFPISNNKTMECFSLIHGDVWGPYRTPSTTGAVYFLTLVDDYSRSVWTYLMSSKTEVSQLIKNFCAMSERQFGKQVKAFRTDNGTEFMCLTPYFQTHGILHQTSCVDTPQQNGRVERKHRHILNVARACLFQGNLPVKFWGESILTATHLINRTPSAVLKGKTPYELLFGERPSYDMLRSFGCLCYAHIRPRNKDKFTSRSRKCVFIGYPHGKKAWRVYDLETGKIFASRDVRFHEDIYPYATATQSNVPLPPPTPPMVNDDWFLPISTQVDSTNVDSSSSSSPAQSGSIDQPPRSIDQSPSTSTNPVPEEIGSIVPSSSPSRSIDRSTSDLSASDTTELLSTGESSTPSSPGLPELLGKGCREKKKSVLLKDFVTNTTSKKKTASHNIHSPSQVLPSGLPTSLSADSVSGKTLYPLSDFLTNSGYSANHIAFMAAILDSNEPKHFKDAILIKEWCEAMSKEIDALEANHTWDITDLPHGKKAISSKWVYKLKYNSDGTLERHKARLVVMGNHQKEGVDFKETFAPVAKLTTVRTILAVAAAKDWEVHQMDVHNAFLHGDLEEEVYMRLPPGFKCSDPSKVCRLRKSLYGLKQAPRCWFSKLSTALRNIGFTQSYEDYSLFSLKNGDTIIHVLVYVDDLIVAGNNLDAIDRFKSQLHKCFHMKDLGKLKYFLGLEVSRGPDGFCLSQRKYALDIVKETGLLGCKPSAVPIALNHKLASITGPVFTNPEQYRRLVGRFIYLTITRPDLSYAVHILSQFMQAPLVAHWEAALRLVRYLKGSPAQGIFLRSDSSLIINAYCDSDYNACPLTRRSLSAYVVYLGDSPISWKTKKQDTVSYSSAEAEYRAMAYTLKELKWLKALLKDLGVHHSSPMKLHCDSEAAIHIAANPVFHERTKHIESDCHKVRDAVLDKLITTEHIYTEDQVADLLTKSLPRPTFERLLSTLGVTDYVPST</sequence>
<dbReference type="InterPro" id="IPR013103">
    <property type="entry name" value="RVT_2"/>
</dbReference>
<dbReference type="Pfam" id="PF25597">
    <property type="entry name" value="SH3_retrovirus"/>
    <property type="match status" value="1"/>
</dbReference>
<dbReference type="PIR" id="T00499">
    <property type="entry name" value="T00499"/>
</dbReference>
<dbReference type="ExpressionAtlas" id="O22175">
    <property type="expression patterns" value="baseline and differential"/>
</dbReference>
<organism evidence="4">
    <name type="scientific">Arabidopsis thaliana</name>
    <name type="common">Mouse-ear cress</name>
    <dbReference type="NCBI Taxonomy" id="3702"/>
    <lineage>
        <taxon>Eukaryota</taxon>
        <taxon>Viridiplantae</taxon>
        <taxon>Streptophyta</taxon>
        <taxon>Embryophyta</taxon>
        <taxon>Tracheophyta</taxon>
        <taxon>Spermatophyta</taxon>
        <taxon>Magnoliopsida</taxon>
        <taxon>eudicotyledons</taxon>
        <taxon>Gunneridae</taxon>
        <taxon>Pentapetalae</taxon>
        <taxon>rosids</taxon>
        <taxon>malvids</taxon>
        <taxon>Brassicales</taxon>
        <taxon>Brassicaceae</taxon>
        <taxon>Camelineae</taxon>
        <taxon>Arabidopsis</taxon>
    </lineage>
</organism>